<dbReference type="Pfam" id="PF02458">
    <property type="entry name" value="Transferase"/>
    <property type="match status" value="1"/>
</dbReference>
<dbReference type="PANTHER" id="PTHR31642:SF330">
    <property type="entry name" value="ALCOHOL O-ACETYLTRANSFERASE"/>
    <property type="match status" value="1"/>
</dbReference>
<dbReference type="Gene3D" id="3.30.559.10">
    <property type="entry name" value="Chloramphenicol acetyltransferase-like domain"/>
    <property type="match status" value="2"/>
</dbReference>
<proteinExistence type="inferred from homology"/>
<dbReference type="InterPro" id="IPR023213">
    <property type="entry name" value="CAT-like_dom_sf"/>
</dbReference>
<organism evidence="2 3">
    <name type="scientific">Lactuca saligna</name>
    <name type="common">Willowleaf lettuce</name>
    <dbReference type="NCBI Taxonomy" id="75948"/>
    <lineage>
        <taxon>Eukaryota</taxon>
        <taxon>Viridiplantae</taxon>
        <taxon>Streptophyta</taxon>
        <taxon>Embryophyta</taxon>
        <taxon>Tracheophyta</taxon>
        <taxon>Spermatophyta</taxon>
        <taxon>Magnoliopsida</taxon>
        <taxon>eudicotyledons</taxon>
        <taxon>Gunneridae</taxon>
        <taxon>Pentapetalae</taxon>
        <taxon>asterids</taxon>
        <taxon>campanulids</taxon>
        <taxon>Asterales</taxon>
        <taxon>Asteraceae</taxon>
        <taxon>Cichorioideae</taxon>
        <taxon>Cichorieae</taxon>
        <taxon>Lactucinae</taxon>
        <taxon>Lactuca</taxon>
    </lineage>
</organism>
<dbReference type="GO" id="GO:0016747">
    <property type="term" value="F:acyltransferase activity, transferring groups other than amino-acyl groups"/>
    <property type="evidence" value="ECO:0007669"/>
    <property type="project" value="TreeGrafter"/>
</dbReference>
<evidence type="ECO:0000313" key="2">
    <source>
        <dbReference type="EMBL" id="CAI9264572.1"/>
    </source>
</evidence>
<evidence type="ECO:0000256" key="1">
    <source>
        <dbReference type="ARBA" id="ARBA00009861"/>
    </source>
</evidence>
<name>A0AA35Y8E0_LACSI</name>
<protein>
    <submittedName>
        <fullName evidence="2">Uncharacterized protein</fullName>
    </submittedName>
</protein>
<dbReference type="PANTHER" id="PTHR31642">
    <property type="entry name" value="TRICHOTHECENE 3-O-ACETYLTRANSFERASE"/>
    <property type="match status" value="1"/>
</dbReference>
<evidence type="ECO:0000313" key="3">
    <source>
        <dbReference type="Proteomes" id="UP001177003"/>
    </source>
</evidence>
<dbReference type="AlphaFoldDB" id="A0AA35Y8E0"/>
<sequence length="407" mass="45830">MSSSGIRFTVETCLSHRLTLVYYPLAGDIIWNQAVGENQIHCNYQGVDFITAIADVQLKELNFYNPNEIIEGRLMPKKSHGVLAIQVTELTCGGIVIGCIFDHRIVDGYSADMFISSWADITRTGTPSMFPSLERTYLNPRCPPIYSSSINNVFAPFLPPSKTVNDQNDDDGDHLLVNRIYYVESEQIKRLQLLASENGCMRSKVEAFTSFLWKKFALSMEDSGKHNAVCNMAVPVDGRRRLSEGGGEEKEKLMASYFGNVLSMPYGSKKAQELRGMSLADVASEVHEFLQTATNKEHFLELIDWVADKRPQPLISKAFAGEEMSMMVSAGQRFHTMDEIDFGWGKVAFGSCHIPSERTDFFVMIMPGPVNDEDWVVYMHLPLKQINYIQEDAGDVLKPMNVDYLKL</sequence>
<dbReference type="Proteomes" id="UP001177003">
    <property type="component" value="Chromosome 0"/>
</dbReference>
<dbReference type="InterPro" id="IPR050317">
    <property type="entry name" value="Plant_Fungal_Acyltransferase"/>
</dbReference>
<comment type="similarity">
    <text evidence="1">Belongs to the plant acyltransferase family.</text>
</comment>
<reference evidence="2" key="1">
    <citation type="submission" date="2023-04" db="EMBL/GenBank/DDBJ databases">
        <authorList>
            <person name="Vijverberg K."/>
            <person name="Xiong W."/>
            <person name="Schranz E."/>
        </authorList>
    </citation>
    <scope>NUCLEOTIDE SEQUENCE</scope>
</reference>
<dbReference type="EMBL" id="OX465086">
    <property type="protein sequence ID" value="CAI9264572.1"/>
    <property type="molecule type" value="Genomic_DNA"/>
</dbReference>
<gene>
    <name evidence="2" type="ORF">LSALG_LOCUS5214</name>
</gene>
<keyword evidence="3" id="KW-1185">Reference proteome</keyword>
<accession>A0AA35Y8E0</accession>